<feature type="compositionally biased region" description="Basic and acidic residues" evidence="2">
    <location>
        <begin position="141"/>
        <end position="160"/>
    </location>
</feature>
<dbReference type="AlphaFoldDB" id="R0J310"/>
<keyword evidence="4" id="KW-1185">Reference proteome</keyword>
<gene>
    <name evidence="3" type="ORF">SETTUDRAFT_25206</name>
</gene>
<name>R0J310_EXST2</name>
<dbReference type="Proteomes" id="UP000016935">
    <property type="component" value="Unassembled WGS sequence"/>
</dbReference>
<keyword evidence="1" id="KW-0175">Coiled coil</keyword>
<evidence type="ECO:0000313" key="4">
    <source>
        <dbReference type="Proteomes" id="UP000016935"/>
    </source>
</evidence>
<feature type="region of interest" description="Disordered" evidence="2">
    <location>
        <begin position="132"/>
        <end position="166"/>
    </location>
</feature>
<dbReference type="HOGENOM" id="CLU_121091_0_0_1"/>
<protein>
    <submittedName>
        <fullName evidence="3">Uncharacterized protein</fullName>
    </submittedName>
</protein>
<proteinExistence type="predicted"/>
<evidence type="ECO:0000256" key="2">
    <source>
        <dbReference type="SAM" id="MobiDB-lite"/>
    </source>
</evidence>
<sequence>MEINVPNLNVEELAAYAAAKNQAGVSDEEILREITQMLREDGWKEVAIRPTIKAVAKRSAVVGGKGSPRQGGSPKANQDAMAQMMELMNRLTAQNQVLTERLVALERNQAEGRSESSYRAFTPPPAAAAIAEPAARRNKFPHPELFDGDRTKNFKPRSDRAIQNQSKRHIEDLWSFMDQQFDDPH</sequence>
<dbReference type="OrthoDB" id="3695114at2759"/>
<evidence type="ECO:0000313" key="3">
    <source>
        <dbReference type="EMBL" id="EOA91116.1"/>
    </source>
</evidence>
<dbReference type="RefSeq" id="XP_008021246.1">
    <property type="nucleotide sequence ID" value="XM_008023055.1"/>
</dbReference>
<organism evidence="3 4">
    <name type="scientific">Exserohilum turcicum (strain 28A)</name>
    <name type="common">Northern leaf blight fungus</name>
    <name type="synonym">Setosphaeria turcica</name>
    <dbReference type="NCBI Taxonomy" id="671987"/>
    <lineage>
        <taxon>Eukaryota</taxon>
        <taxon>Fungi</taxon>
        <taxon>Dikarya</taxon>
        <taxon>Ascomycota</taxon>
        <taxon>Pezizomycotina</taxon>
        <taxon>Dothideomycetes</taxon>
        <taxon>Pleosporomycetidae</taxon>
        <taxon>Pleosporales</taxon>
        <taxon>Pleosporineae</taxon>
        <taxon>Pleosporaceae</taxon>
        <taxon>Exserohilum</taxon>
    </lineage>
</organism>
<dbReference type="GeneID" id="19402884"/>
<reference evidence="3 4" key="2">
    <citation type="journal article" date="2013" name="PLoS Genet.">
        <title>Comparative genome structure, secondary metabolite, and effector coding capacity across Cochliobolus pathogens.</title>
        <authorList>
            <person name="Condon B.J."/>
            <person name="Leng Y."/>
            <person name="Wu D."/>
            <person name="Bushley K.E."/>
            <person name="Ohm R.A."/>
            <person name="Otillar R."/>
            <person name="Martin J."/>
            <person name="Schackwitz W."/>
            <person name="Grimwood J."/>
            <person name="MohdZainudin N."/>
            <person name="Xue C."/>
            <person name="Wang R."/>
            <person name="Manning V.A."/>
            <person name="Dhillon B."/>
            <person name="Tu Z.J."/>
            <person name="Steffenson B.J."/>
            <person name="Salamov A."/>
            <person name="Sun H."/>
            <person name="Lowry S."/>
            <person name="LaButti K."/>
            <person name="Han J."/>
            <person name="Copeland A."/>
            <person name="Lindquist E."/>
            <person name="Barry K."/>
            <person name="Schmutz J."/>
            <person name="Baker S.E."/>
            <person name="Ciuffetti L.M."/>
            <person name="Grigoriev I.V."/>
            <person name="Zhong S."/>
            <person name="Turgeon B.G."/>
        </authorList>
    </citation>
    <scope>NUCLEOTIDE SEQUENCE [LARGE SCALE GENOMIC DNA]</scope>
    <source>
        <strain evidence="4">28A</strain>
    </source>
</reference>
<accession>R0J310</accession>
<dbReference type="EMBL" id="KB908482">
    <property type="protein sequence ID" value="EOA91116.1"/>
    <property type="molecule type" value="Genomic_DNA"/>
</dbReference>
<feature type="coiled-coil region" evidence="1">
    <location>
        <begin position="81"/>
        <end position="108"/>
    </location>
</feature>
<reference evidence="3 4" key="1">
    <citation type="journal article" date="2012" name="PLoS Pathog.">
        <title>Diverse lifestyles and strategies of plant pathogenesis encoded in the genomes of eighteen Dothideomycetes fungi.</title>
        <authorList>
            <person name="Ohm R.A."/>
            <person name="Feau N."/>
            <person name="Henrissat B."/>
            <person name="Schoch C.L."/>
            <person name="Horwitz B.A."/>
            <person name="Barry K.W."/>
            <person name="Condon B.J."/>
            <person name="Copeland A.C."/>
            <person name="Dhillon B."/>
            <person name="Glaser F."/>
            <person name="Hesse C.N."/>
            <person name="Kosti I."/>
            <person name="LaButti K."/>
            <person name="Lindquist E.A."/>
            <person name="Lucas S."/>
            <person name="Salamov A.A."/>
            <person name="Bradshaw R.E."/>
            <person name="Ciuffetti L."/>
            <person name="Hamelin R.C."/>
            <person name="Kema G.H.J."/>
            <person name="Lawrence C."/>
            <person name="Scott J.A."/>
            <person name="Spatafora J.W."/>
            <person name="Turgeon B.G."/>
            <person name="de Wit P.J.G.M."/>
            <person name="Zhong S."/>
            <person name="Goodwin S.B."/>
            <person name="Grigoriev I.V."/>
        </authorList>
    </citation>
    <scope>NUCLEOTIDE SEQUENCE [LARGE SCALE GENOMIC DNA]</scope>
    <source>
        <strain evidence="4">28A</strain>
    </source>
</reference>
<evidence type="ECO:0000256" key="1">
    <source>
        <dbReference type="SAM" id="Coils"/>
    </source>
</evidence>